<protein>
    <submittedName>
        <fullName evidence="1">Uncharacterized protein</fullName>
    </submittedName>
</protein>
<name>A0ABT8CDF6_9BACT</name>
<reference evidence="2" key="1">
    <citation type="journal article" date="2019" name="Int. J. Syst. Evol. Microbiol.">
        <title>The Global Catalogue of Microorganisms (GCM) 10K type strain sequencing project: providing services to taxonomists for standard genome sequencing and annotation.</title>
        <authorList>
            <consortium name="The Broad Institute Genomics Platform"/>
            <consortium name="The Broad Institute Genome Sequencing Center for Infectious Disease"/>
            <person name="Wu L."/>
            <person name="Ma J."/>
        </authorList>
    </citation>
    <scope>NUCLEOTIDE SEQUENCE [LARGE SCALE GENOMIC DNA]</scope>
    <source>
        <strain evidence="2">CECT 7706</strain>
    </source>
</reference>
<gene>
    <name evidence="1" type="ORF">QWZ15_20590</name>
</gene>
<organism evidence="1 2">
    <name type="scientific">Cyclobacterium jeungdonense</name>
    <dbReference type="NCBI Taxonomy" id="708087"/>
    <lineage>
        <taxon>Bacteria</taxon>
        <taxon>Pseudomonadati</taxon>
        <taxon>Bacteroidota</taxon>
        <taxon>Cytophagia</taxon>
        <taxon>Cytophagales</taxon>
        <taxon>Cyclobacteriaceae</taxon>
        <taxon>Cyclobacterium</taxon>
    </lineage>
</organism>
<dbReference type="EMBL" id="JAUFQS010000047">
    <property type="protein sequence ID" value="MDN3690232.1"/>
    <property type="molecule type" value="Genomic_DNA"/>
</dbReference>
<dbReference type="Proteomes" id="UP001236663">
    <property type="component" value="Unassembled WGS sequence"/>
</dbReference>
<comment type="caution">
    <text evidence="1">The sequence shown here is derived from an EMBL/GenBank/DDBJ whole genome shotgun (WGS) entry which is preliminary data.</text>
</comment>
<dbReference type="RefSeq" id="WP_163383262.1">
    <property type="nucleotide sequence ID" value="NZ_JAUFQS010000047.1"/>
</dbReference>
<evidence type="ECO:0000313" key="1">
    <source>
        <dbReference type="EMBL" id="MDN3690232.1"/>
    </source>
</evidence>
<proteinExistence type="predicted"/>
<sequence>MKVLLDIKDDKAMHLLEVLKGLTYVKTKQLTDAKALLMSEVREAVEEMKQIRAGKKQARDAEDFLNELLRQIH</sequence>
<accession>A0ABT8CDF6</accession>
<keyword evidence="2" id="KW-1185">Reference proteome</keyword>
<evidence type="ECO:0000313" key="2">
    <source>
        <dbReference type="Proteomes" id="UP001236663"/>
    </source>
</evidence>